<dbReference type="PANTHER" id="PTHR12482:SF41">
    <property type="entry name" value="ALPHA_BETA-HYDROLASES SUPERFAMILY PROTEIN"/>
    <property type="match status" value="1"/>
</dbReference>
<proteinExistence type="predicted"/>
<keyword evidence="4" id="KW-1185">Reference proteome</keyword>
<dbReference type="InterPro" id="IPR044294">
    <property type="entry name" value="Lipase-like"/>
</dbReference>
<evidence type="ECO:0000259" key="2">
    <source>
        <dbReference type="Pfam" id="PF05057"/>
    </source>
</evidence>
<keyword evidence="1" id="KW-1133">Transmembrane helix</keyword>
<dbReference type="AlphaFoldDB" id="A0ABD1G827"/>
<evidence type="ECO:0000256" key="1">
    <source>
        <dbReference type="SAM" id="Phobius"/>
    </source>
</evidence>
<dbReference type="Proteomes" id="UP001567538">
    <property type="component" value="Unassembled WGS sequence"/>
</dbReference>
<dbReference type="Pfam" id="PF05057">
    <property type="entry name" value="DUF676"/>
    <property type="match status" value="1"/>
</dbReference>
<keyword evidence="1" id="KW-0812">Transmembrane</keyword>
<sequence length="91" mass="10127">MFLIKFLYPDCEPNSSMLTLDGVDAIGKRLADEVISVVVRHSNLEKISFVVHFLGGLVAGYAIPVLYHPHLTRKDSDKMANVEDVSLENLL</sequence>
<feature type="domain" description="DUF676" evidence="2">
    <location>
        <begin position="14"/>
        <end position="75"/>
    </location>
</feature>
<dbReference type="PANTHER" id="PTHR12482">
    <property type="entry name" value="LIPASE ROG1-RELATED-RELATED"/>
    <property type="match status" value="1"/>
</dbReference>
<evidence type="ECO:0000313" key="4">
    <source>
        <dbReference type="Proteomes" id="UP001567538"/>
    </source>
</evidence>
<name>A0ABD1G827_SALDI</name>
<organism evidence="3 4">
    <name type="scientific">Salvia divinorum</name>
    <name type="common">Maria pastora</name>
    <name type="synonym">Diviner's sage</name>
    <dbReference type="NCBI Taxonomy" id="28513"/>
    <lineage>
        <taxon>Eukaryota</taxon>
        <taxon>Viridiplantae</taxon>
        <taxon>Streptophyta</taxon>
        <taxon>Embryophyta</taxon>
        <taxon>Tracheophyta</taxon>
        <taxon>Spermatophyta</taxon>
        <taxon>Magnoliopsida</taxon>
        <taxon>eudicotyledons</taxon>
        <taxon>Gunneridae</taxon>
        <taxon>Pentapetalae</taxon>
        <taxon>asterids</taxon>
        <taxon>lamiids</taxon>
        <taxon>Lamiales</taxon>
        <taxon>Lamiaceae</taxon>
        <taxon>Nepetoideae</taxon>
        <taxon>Mentheae</taxon>
        <taxon>Salviinae</taxon>
        <taxon>Salvia</taxon>
        <taxon>Salvia subgen. Calosphace</taxon>
    </lineage>
</organism>
<dbReference type="EMBL" id="JBEAFC010000009">
    <property type="protein sequence ID" value="KAL1540274.1"/>
    <property type="molecule type" value="Genomic_DNA"/>
</dbReference>
<comment type="caution">
    <text evidence="3">The sequence shown here is derived from an EMBL/GenBank/DDBJ whole genome shotgun (WGS) entry which is preliminary data.</text>
</comment>
<dbReference type="InterPro" id="IPR007751">
    <property type="entry name" value="DUF676_lipase-like"/>
</dbReference>
<feature type="transmembrane region" description="Helical" evidence="1">
    <location>
        <begin position="47"/>
        <end position="67"/>
    </location>
</feature>
<reference evidence="3 4" key="1">
    <citation type="submission" date="2024-06" db="EMBL/GenBank/DDBJ databases">
        <title>A chromosome level genome sequence of Diviner's sage (Salvia divinorum).</title>
        <authorList>
            <person name="Ford S.A."/>
            <person name="Ro D.-K."/>
            <person name="Ness R.W."/>
            <person name="Phillips M.A."/>
        </authorList>
    </citation>
    <scope>NUCLEOTIDE SEQUENCE [LARGE SCALE GENOMIC DNA]</scope>
    <source>
        <strain evidence="3">SAF-2024a</strain>
        <tissue evidence="3">Leaf</tissue>
    </source>
</reference>
<gene>
    <name evidence="3" type="ORF">AAHA92_24650</name>
</gene>
<keyword evidence="1" id="KW-0472">Membrane</keyword>
<protein>
    <recommendedName>
        <fullName evidence="2">DUF676 domain-containing protein</fullName>
    </recommendedName>
</protein>
<evidence type="ECO:0000313" key="3">
    <source>
        <dbReference type="EMBL" id="KAL1540274.1"/>
    </source>
</evidence>
<accession>A0ABD1G827</accession>